<dbReference type="Proteomes" id="UP001306508">
    <property type="component" value="Unassembled WGS sequence"/>
</dbReference>
<evidence type="ECO:0000313" key="2">
    <source>
        <dbReference type="EMBL" id="KAK5780940.1"/>
    </source>
</evidence>
<evidence type="ECO:0000256" key="1">
    <source>
        <dbReference type="SAM" id="MobiDB-lite"/>
    </source>
</evidence>
<sequence length="232" mass="27535">MSTSLEKDLTTHDVRSICSDDSSYLEYTPLNSHMDTTHNINSIDYISTRSAPRRHSFTATIPRYFQLENIRKALNKPCHNSRRLNPTLYHSLANNQECQFCHNPNNEMEHIYDSYNHYEQNKSYRHKIENVNQKNLKHIKHQATKEEILLNQKMIDDFWLEGNIPDEMDFDVSSDEEEDTGNNFKIGNNNTDHNNTKITNKTGTEIIEKEENREDLRHLQNLKKYQFQHEYS</sequence>
<keyword evidence="3" id="KW-1185">Reference proteome</keyword>
<protein>
    <submittedName>
        <fullName evidence="2">Uncharacterized protein</fullName>
    </submittedName>
</protein>
<dbReference type="AlphaFoldDB" id="A0AAN7WN47"/>
<gene>
    <name evidence="2" type="ORF">RI543_001327</name>
</gene>
<organism evidence="2 3">
    <name type="scientific">Arxiozyma heterogenica</name>
    <dbReference type="NCBI Taxonomy" id="278026"/>
    <lineage>
        <taxon>Eukaryota</taxon>
        <taxon>Fungi</taxon>
        <taxon>Dikarya</taxon>
        <taxon>Ascomycota</taxon>
        <taxon>Saccharomycotina</taxon>
        <taxon>Saccharomycetes</taxon>
        <taxon>Saccharomycetales</taxon>
        <taxon>Saccharomycetaceae</taxon>
        <taxon>Arxiozyma</taxon>
    </lineage>
</organism>
<accession>A0AAN7WN47</accession>
<name>A0AAN7WN47_9SACH</name>
<reference evidence="3" key="1">
    <citation type="submission" date="2023-07" db="EMBL/GenBank/DDBJ databases">
        <title>A draft genome of Kazachstania heterogenica Y-27499.</title>
        <authorList>
            <person name="Donic C."/>
            <person name="Kralova J.S."/>
            <person name="Fidel L."/>
            <person name="Ben-Dor S."/>
            <person name="Jung S."/>
        </authorList>
    </citation>
    <scope>NUCLEOTIDE SEQUENCE [LARGE SCALE GENOMIC DNA]</scope>
    <source>
        <strain evidence="3">Y27499</strain>
    </source>
</reference>
<feature type="region of interest" description="Disordered" evidence="1">
    <location>
        <begin position="173"/>
        <end position="198"/>
    </location>
</feature>
<evidence type="ECO:0000313" key="3">
    <source>
        <dbReference type="Proteomes" id="UP001306508"/>
    </source>
</evidence>
<dbReference type="EMBL" id="JAWIZZ010000038">
    <property type="protein sequence ID" value="KAK5780940.1"/>
    <property type="molecule type" value="Genomic_DNA"/>
</dbReference>
<proteinExistence type="predicted"/>
<comment type="caution">
    <text evidence="2">The sequence shown here is derived from an EMBL/GenBank/DDBJ whole genome shotgun (WGS) entry which is preliminary data.</text>
</comment>
<feature type="compositionally biased region" description="Polar residues" evidence="1">
    <location>
        <begin position="181"/>
        <end position="198"/>
    </location>
</feature>